<dbReference type="RefSeq" id="WP_311427542.1">
    <property type="nucleotide sequence ID" value="NZ_JAVRIA010000004.1"/>
</dbReference>
<keyword evidence="2" id="KW-1133">Transmembrane helix</keyword>
<evidence type="ECO:0000256" key="1">
    <source>
        <dbReference type="SAM" id="MobiDB-lite"/>
    </source>
</evidence>
<protein>
    <submittedName>
        <fullName evidence="3">Uncharacterized protein</fullName>
    </submittedName>
</protein>
<proteinExistence type="predicted"/>
<dbReference type="EMBL" id="JAVRIA010000004">
    <property type="protein sequence ID" value="MDT0558777.1"/>
    <property type="molecule type" value="Genomic_DNA"/>
</dbReference>
<feature type="region of interest" description="Disordered" evidence="1">
    <location>
        <begin position="53"/>
        <end position="72"/>
    </location>
</feature>
<reference evidence="3 4" key="1">
    <citation type="submission" date="2023-09" db="EMBL/GenBank/DDBJ databases">
        <authorList>
            <person name="Rey-Velasco X."/>
        </authorList>
    </citation>
    <scope>NUCLEOTIDE SEQUENCE [LARGE SCALE GENOMIC DNA]</scope>
    <source>
        <strain evidence="3 4">W332</strain>
    </source>
</reference>
<evidence type="ECO:0000256" key="2">
    <source>
        <dbReference type="SAM" id="Phobius"/>
    </source>
</evidence>
<keyword evidence="2" id="KW-0472">Membrane</keyword>
<gene>
    <name evidence="3" type="ORF">RM697_08965</name>
</gene>
<name>A0ABU2YL44_9FLAO</name>
<keyword evidence="2" id="KW-0812">Transmembrane</keyword>
<keyword evidence="4" id="KW-1185">Reference proteome</keyword>
<accession>A0ABU2YL44</accession>
<evidence type="ECO:0000313" key="4">
    <source>
        <dbReference type="Proteomes" id="UP001259492"/>
    </source>
</evidence>
<feature type="transmembrane region" description="Helical" evidence="2">
    <location>
        <begin position="20"/>
        <end position="40"/>
    </location>
</feature>
<sequence>MTKLLPNISLLVTTKQLTIILIVTASVFAVFIAAAVIKMYKLKAENRKLLDSNPFEVDSDSSDFQEGHLYEN</sequence>
<organism evidence="3 4">
    <name type="scientific">Microcosmobacter mediterraneus</name>
    <dbReference type="NCBI Taxonomy" id="3075607"/>
    <lineage>
        <taxon>Bacteria</taxon>
        <taxon>Pseudomonadati</taxon>
        <taxon>Bacteroidota</taxon>
        <taxon>Flavobacteriia</taxon>
        <taxon>Flavobacteriales</taxon>
        <taxon>Flavobacteriaceae</taxon>
        <taxon>Microcosmobacter</taxon>
    </lineage>
</organism>
<evidence type="ECO:0000313" key="3">
    <source>
        <dbReference type="EMBL" id="MDT0558777.1"/>
    </source>
</evidence>
<comment type="caution">
    <text evidence="3">The sequence shown here is derived from an EMBL/GenBank/DDBJ whole genome shotgun (WGS) entry which is preliminary data.</text>
</comment>
<dbReference type="Proteomes" id="UP001259492">
    <property type="component" value="Unassembled WGS sequence"/>
</dbReference>